<protein>
    <submittedName>
        <fullName evidence="3">Uncharacterized protein</fullName>
    </submittedName>
</protein>
<feature type="compositionally biased region" description="Acidic residues" evidence="1">
    <location>
        <begin position="86"/>
        <end position="98"/>
    </location>
</feature>
<evidence type="ECO:0000313" key="4">
    <source>
        <dbReference type="Proteomes" id="UP000193986"/>
    </source>
</evidence>
<feature type="compositionally biased region" description="Basic and acidic residues" evidence="1">
    <location>
        <begin position="99"/>
        <end position="124"/>
    </location>
</feature>
<sequence>MTTNDDKVPSNPTHSSMRQSISISTTSQAGLPRGRNASLSIARSPSILASSSISDPLSLPHTTSSGGYHNPLTRIRSRSKSRLDDTPFEENGDDEDELDHDHDQIHHHLEETDDNGEGRGDEGLRLVGGPFQKPDMREIMGIVLAVGGVIALSTAAGLTTIYDWVF</sequence>
<dbReference type="Proteomes" id="UP000193986">
    <property type="component" value="Unassembled WGS sequence"/>
</dbReference>
<feature type="transmembrane region" description="Helical" evidence="2">
    <location>
        <begin position="139"/>
        <end position="162"/>
    </location>
</feature>
<feature type="region of interest" description="Disordered" evidence="1">
    <location>
        <begin position="51"/>
        <end position="129"/>
    </location>
</feature>
<dbReference type="InParanoid" id="A0A1Y2AW35"/>
<dbReference type="OrthoDB" id="2571494at2759"/>
<keyword evidence="4" id="KW-1185">Reference proteome</keyword>
<keyword evidence="2" id="KW-1133">Transmembrane helix</keyword>
<accession>A0A1Y2AW35</accession>
<evidence type="ECO:0000256" key="1">
    <source>
        <dbReference type="SAM" id="MobiDB-lite"/>
    </source>
</evidence>
<feature type="compositionally biased region" description="Polar residues" evidence="1">
    <location>
        <begin position="10"/>
        <end position="29"/>
    </location>
</feature>
<comment type="caution">
    <text evidence="3">The sequence shown here is derived from an EMBL/GenBank/DDBJ whole genome shotgun (WGS) entry which is preliminary data.</text>
</comment>
<dbReference type="AlphaFoldDB" id="A0A1Y2AW35"/>
<evidence type="ECO:0000313" key="3">
    <source>
        <dbReference type="EMBL" id="ORY26696.1"/>
    </source>
</evidence>
<feature type="region of interest" description="Disordered" evidence="1">
    <location>
        <begin position="1"/>
        <end position="38"/>
    </location>
</feature>
<organism evidence="3 4">
    <name type="scientific">Naematelia encephala</name>
    <dbReference type="NCBI Taxonomy" id="71784"/>
    <lineage>
        <taxon>Eukaryota</taxon>
        <taxon>Fungi</taxon>
        <taxon>Dikarya</taxon>
        <taxon>Basidiomycota</taxon>
        <taxon>Agaricomycotina</taxon>
        <taxon>Tremellomycetes</taxon>
        <taxon>Tremellales</taxon>
        <taxon>Naemateliaceae</taxon>
        <taxon>Naematelia</taxon>
    </lineage>
</organism>
<evidence type="ECO:0000256" key="2">
    <source>
        <dbReference type="SAM" id="Phobius"/>
    </source>
</evidence>
<gene>
    <name evidence="3" type="ORF">BCR39DRAFT_540469</name>
</gene>
<proteinExistence type="predicted"/>
<reference evidence="3 4" key="1">
    <citation type="submission" date="2016-07" db="EMBL/GenBank/DDBJ databases">
        <title>Pervasive Adenine N6-methylation of Active Genes in Fungi.</title>
        <authorList>
            <consortium name="DOE Joint Genome Institute"/>
            <person name="Mondo S.J."/>
            <person name="Dannebaum R.O."/>
            <person name="Kuo R.C."/>
            <person name="Labutti K."/>
            <person name="Haridas S."/>
            <person name="Kuo A."/>
            <person name="Salamov A."/>
            <person name="Ahrendt S.R."/>
            <person name="Lipzen A."/>
            <person name="Sullivan W."/>
            <person name="Andreopoulos W.B."/>
            <person name="Clum A."/>
            <person name="Lindquist E."/>
            <person name="Daum C."/>
            <person name="Ramamoorthy G.K."/>
            <person name="Gryganskyi A."/>
            <person name="Culley D."/>
            <person name="Magnuson J.K."/>
            <person name="James T.Y."/>
            <person name="O'Malley M.A."/>
            <person name="Stajich J.E."/>
            <person name="Spatafora J.W."/>
            <person name="Visel A."/>
            <person name="Grigoriev I.V."/>
        </authorList>
    </citation>
    <scope>NUCLEOTIDE SEQUENCE [LARGE SCALE GENOMIC DNA]</scope>
    <source>
        <strain evidence="3 4">68-887.2</strain>
    </source>
</reference>
<name>A0A1Y2AW35_9TREE</name>
<keyword evidence="2" id="KW-0812">Transmembrane</keyword>
<keyword evidence="2" id="KW-0472">Membrane</keyword>
<dbReference type="EMBL" id="MCFC01000045">
    <property type="protein sequence ID" value="ORY26696.1"/>
    <property type="molecule type" value="Genomic_DNA"/>
</dbReference>
<feature type="compositionally biased region" description="Low complexity" evidence="1">
    <location>
        <begin position="51"/>
        <end position="60"/>
    </location>
</feature>